<proteinExistence type="inferred from homology"/>
<dbReference type="PANTHER" id="PTHR16127">
    <property type="entry name" value="TAXILIN"/>
    <property type="match status" value="1"/>
</dbReference>
<dbReference type="GO" id="GO:0019905">
    <property type="term" value="F:syntaxin binding"/>
    <property type="evidence" value="ECO:0007669"/>
    <property type="project" value="InterPro"/>
</dbReference>
<organism evidence="4 5">
    <name type="scientific">Rasamsonia emersonii (strain ATCC 16479 / CBS 393.64 / IMI 116815)</name>
    <dbReference type="NCBI Taxonomy" id="1408163"/>
    <lineage>
        <taxon>Eukaryota</taxon>
        <taxon>Fungi</taxon>
        <taxon>Dikarya</taxon>
        <taxon>Ascomycota</taxon>
        <taxon>Pezizomycotina</taxon>
        <taxon>Eurotiomycetes</taxon>
        <taxon>Eurotiomycetidae</taxon>
        <taxon>Eurotiales</taxon>
        <taxon>Trichocomaceae</taxon>
        <taxon>Rasamsonia</taxon>
    </lineage>
</organism>
<name>A0A0F4YI60_RASE3</name>
<dbReference type="OrthoDB" id="425555at2759"/>
<evidence type="ECO:0000256" key="1">
    <source>
        <dbReference type="ARBA" id="ARBA00009550"/>
    </source>
</evidence>
<evidence type="ECO:0000313" key="4">
    <source>
        <dbReference type="EMBL" id="KKA17987.1"/>
    </source>
</evidence>
<feature type="coiled-coil region" evidence="2">
    <location>
        <begin position="234"/>
        <end position="265"/>
    </location>
</feature>
<comment type="similarity">
    <text evidence="1">Belongs to the taxilin family.</text>
</comment>
<dbReference type="RefSeq" id="XP_013324599.1">
    <property type="nucleotide sequence ID" value="XM_013469145.1"/>
</dbReference>
<feature type="compositionally biased region" description="Acidic residues" evidence="3">
    <location>
        <begin position="375"/>
        <end position="405"/>
    </location>
</feature>
<keyword evidence="5" id="KW-1185">Reference proteome</keyword>
<dbReference type="PANTHER" id="PTHR16127:SF13">
    <property type="entry name" value="GH01188P"/>
    <property type="match status" value="1"/>
</dbReference>
<dbReference type="AlphaFoldDB" id="A0A0F4YI60"/>
<protein>
    <submittedName>
        <fullName evidence="4">Uncharacterized protein</fullName>
    </submittedName>
</protein>
<feature type="compositionally biased region" description="Basic and acidic residues" evidence="3">
    <location>
        <begin position="408"/>
        <end position="419"/>
    </location>
</feature>
<dbReference type="EMBL" id="LASV01000517">
    <property type="protein sequence ID" value="KKA17987.1"/>
    <property type="molecule type" value="Genomic_DNA"/>
</dbReference>
<dbReference type="GeneID" id="25320338"/>
<dbReference type="Pfam" id="PF09728">
    <property type="entry name" value="Taxilin"/>
    <property type="match status" value="2"/>
</dbReference>
<comment type="caution">
    <text evidence="4">The sequence shown here is derived from an EMBL/GenBank/DDBJ whole genome shotgun (WGS) entry which is preliminary data.</text>
</comment>
<dbReference type="Proteomes" id="UP000053958">
    <property type="component" value="Unassembled WGS sequence"/>
</dbReference>
<feature type="region of interest" description="Disordered" evidence="3">
    <location>
        <begin position="297"/>
        <end position="453"/>
    </location>
</feature>
<evidence type="ECO:0000256" key="2">
    <source>
        <dbReference type="SAM" id="Coils"/>
    </source>
</evidence>
<gene>
    <name evidence="4" type="ORF">T310_8077</name>
</gene>
<feature type="compositionally biased region" description="Basic and acidic residues" evidence="3">
    <location>
        <begin position="331"/>
        <end position="344"/>
    </location>
</feature>
<accession>A0A0F4YI60</accession>
<dbReference type="STRING" id="1408163.A0A0F4YI60"/>
<feature type="region of interest" description="Disordered" evidence="3">
    <location>
        <begin position="142"/>
        <end position="165"/>
    </location>
</feature>
<keyword evidence="2" id="KW-0175">Coiled coil</keyword>
<dbReference type="InterPro" id="IPR026183">
    <property type="entry name" value="Taxilin_fam"/>
</dbReference>
<reference evidence="4 5" key="1">
    <citation type="submission" date="2015-04" db="EMBL/GenBank/DDBJ databases">
        <authorList>
            <person name="Heijne W.H."/>
            <person name="Fedorova N.D."/>
            <person name="Nierman W.C."/>
            <person name="Vollebregt A.W."/>
            <person name="Zhao Z."/>
            <person name="Wu L."/>
            <person name="Kumar M."/>
            <person name="Stam H."/>
            <person name="van den Berg M.A."/>
            <person name="Pel H.J."/>
        </authorList>
    </citation>
    <scope>NUCLEOTIDE SEQUENCE [LARGE SCALE GENOMIC DNA]</scope>
    <source>
        <strain evidence="4 5">CBS 393.64</strain>
    </source>
</reference>
<sequence>MAVAVSYAPRITSDPFVLSARNDHANTTQTSSATPRPFVQYNCAPLAMSSAAMSKKAKGKKVANDPNETSKLLAAKISQLEQDAAGEKDQEAEIEREVKKATRDLNQLLSNIESPMTRLETVHKKYTELLADMKKLDRDYAKSKKRADQLQKDQDKGKSELNKTATMKDKLEKLCRELTKENKKVKDENKRLEENERKARMIVNERLDSLLYDIQDVMNSKGNPKNEKMDIDMEEAKDAEIQSLTAKYEEQRRAAENEAARCRALSSQVSTFSHTEAELRSQLNIYVEKFKQQRALPYIPQGDGGNVKEDQTAGEGEPDPDAQTRPNQPKHSGDGRRADPEPGRAGEVAQEEQPSGGAMSSDARTGPGQGITGELDGDDEGTESEYDEDYEDEDDEVISDEEEYELNSGHHEAVREHGSEQQQPEKPVYGPPPPPALAEARTNGNKAVVNGCS</sequence>
<evidence type="ECO:0000313" key="5">
    <source>
        <dbReference type="Proteomes" id="UP000053958"/>
    </source>
</evidence>
<evidence type="ECO:0000256" key="3">
    <source>
        <dbReference type="SAM" id="MobiDB-lite"/>
    </source>
</evidence>